<sequence>MSFSTSAGIGLRIVLSTPDVVTVRARAVVPGTSSRAFDHAVHLPTFAALLCRLAHEAHVAPVDSDTPTSNRTPQPYNKPSCPFEKSAAHAQCQSPPMRTTRRRASY</sequence>
<feature type="region of interest" description="Disordered" evidence="1">
    <location>
        <begin position="60"/>
        <end position="106"/>
    </location>
</feature>
<protein>
    <submittedName>
        <fullName evidence="2">Uncharacterized protein</fullName>
    </submittedName>
</protein>
<accession>A0AAD6UR50</accession>
<proteinExistence type="predicted"/>
<evidence type="ECO:0000313" key="3">
    <source>
        <dbReference type="Proteomes" id="UP001219525"/>
    </source>
</evidence>
<evidence type="ECO:0000313" key="2">
    <source>
        <dbReference type="EMBL" id="KAJ7192802.1"/>
    </source>
</evidence>
<dbReference type="Proteomes" id="UP001219525">
    <property type="component" value="Unassembled WGS sequence"/>
</dbReference>
<evidence type="ECO:0000256" key="1">
    <source>
        <dbReference type="SAM" id="MobiDB-lite"/>
    </source>
</evidence>
<reference evidence="2" key="1">
    <citation type="submission" date="2023-03" db="EMBL/GenBank/DDBJ databases">
        <title>Massive genome expansion in bonnet fungi (Mycena s.s.) driven by repeated elements and novel gene families across ecological guilds.</title>
        <authorList>
            <consortium name="Lawrence Berkeley National Laboratory"/>
            <person name="Harder C.B."/>
            <person name="Miyauchi S."/>
            <person name="Viragh M."/>
            <person name="Kuo A."/>
            <person name="Thoen E."/>
            <person name="Andreopoulos B."/>
            <person name="Lu D."/>
            <person name="Skrede I."/>
            <person name="Drula E."/>
            <person name="Henrissat B."/>
            <person name="Morin E."/>
            <person name="Kohler A."/>
            <person name="Barry K."/>
            <person name="LaButti K."/>
            <person name="Morin E."/>
            <person name="Salamov A."/>
            <person name="Lipzen A."/>
            <person name="Mereny Z."/>
            <person name="Hegedus B."/>
            <person name="Baldrian P."/>
            <person name="Stursova M."/>
            <person name="Weitz H."/>
            <person name="Taylor A."/>
            <person name="Grigoriev I.V."/>
            <person name="Nagy L.G."/>
            <person name="Martin F."/>
            <person name="Kauserud H."/>
        </authorList>
    </citation>
    <scope>NUCLEOTIDE SEQUENCE</scope>
    <source>
        <strain evidence="2">9144</strain>
    </source>
</reference>
<feature type="compositionally biased region" description="Polar residues" evidence="1">
    <location>
        <begin position="65"/>
        <end position="77"/>
    </location>
</feature>
<comment type="caution">
    <text evidence="2">The sequence shown here is derived from an EMBL/GenBank/DDBJ whole genome shotgun (WGS) entry which is preliminary data.</text>
</comment>
<gene>
    <name evidence="2" type="ORF">GGX14DRAFT_577797</name>
</gene>
<dbReference type="AlphaFoldDB" id="A0AAD6UR50"/>
<dbReference type="EMBL" id="JARJCW010000115">
    <property type="protein sequence ID" value="KAJ7192802.1"/>
    <property type="molecule type" value="Genomic_DNA"/>
</dbReference>
<keyword evidence="3" id="KW-1185">Reference proteome</keyword>
<name>A0AAD6UR50_9AGAR</name>
<organism evidence="2 3">
    <name type="scientific">Mycena pura</name>
    <dbReference type="NCBI Taxonomy" id="153505"/>
    <lineage>
        <taxon>Eukaryota</taxon>
        <taxon>Fungi</taxon>
        <taxon>Dikarya</taxon>
        <taxon>Basidiomycota</taxon>
        <taxon>Agaricomycotina</taxon>
        <taxon>Agaricomycetes</taxon>
        <taxon>Agaricomycetidae</taxon>
        <taxon>Agaricales</taxon>
        <taxon>Marasmiineae</taxon>
        <taxon>Mycenaceae</taxon>
        <taxon>Mycena</taxon>
    </lineage>
</organism>